<proteinExistence type="evidence at transcript level"/>
<organism evidence="1">
    <name type="scientific">Homo sapiens</name>
    <name type="common">Human</name>
    <dbReference type="NCBI Taxonomy" id="9606"/>
    <lineage>
        <taxon>Eukaryota</taxon>
        <taxon>Metazoa</taxon>
        <taxon>Chordata</taxon>
        <taxon>Craniata</taxon>
        <taxon>Vertebrata</taxon>
        <taxon>Euteleostomi</taxon>
        <taxon>Mammalia</taxon>
        <taxon>Eutheria</taxon>
        <taxon>Euarchontoglires</taxon>
        <taxon>Primates</taxon>
        <taxon>Haplorrhini</taxon>
        <taxon>Catarrhini</taxon>
        <taxon>Hominidae</taxon>
        <taxon>Homo</taxon>
    </lineage>
</organism>
<feature type="non-terminal residue" evidence="1">
    <location>
        <position position="1"/>
    </location>
</feature>
<dbReference type="EMBL" id="U50277">
    <property type="protein sequence ID" value="AAA92144.1"/>
    <property type="molecule type" value="mRNA"/>
</dbReference>
<sequence length="31" mass="4015">YLKEGDKKYVWHRLGRKRELSDHFLKWKIQR</sequence>
<reference evidence="1" key="1">
    <citation type="submission" date="1996-02" db="EMBL/GenBank/DDBJ databases">
        <authorList>
            <person name="DeBlasio T.R."/>
            <person name="Moasser M.M."/>
            <person name="Mendelsohn J."/>
        </authorList>
    </citation>
    <scope>NUCLEOTIDE SEQUENCE</scope>
    <source>
        <tissue evidence="1">Mammary</tissue>
    </source>
</reference>
<name>Q13552_HUMAN</name>
<dbReference type="AlphaFoldDB" id="Q13552"/>
<evidence type="ECO:0000313" key="1">
    <source>
        <dbReference type="EMBL" id="AAA92144.1"/>
    </source>
</evidence>
<protein>
    <submittedName>
        <fullName evidence="1">Suppressor element Ishmael Upper CP1</fullName>
    </submittedName>
</protein>
<accession>Q13552</accession>